<feature type="compositionally biased region" description="Low complexity" evidence="1">
    <location>
        <begin position="294"/>
        <end position="304"/>
    </location>
</feature>
<keyword evidence="4" id="KW-1185">Reference proteome</keyword>
<feature type="region of interest" description="Disordered" evidence="1">
    <location>
        <begin position="273"/>
        <end position="304"/>
    </location>
</feature>
<dbReference type="InterPro" id="IPR026828">
    <property type="entry name" value="SAPC2_1/2"/>
</dbReference>
<dbReference type="EMBL" id="JASSZA010000008">
    <property type="protein sequence ID" value="KAK2103432.1"/>
    <property type="molecule type" value="Genomic_DNA"/>
</dbReference>
<dbReference type="Pfam" id="PF11414">
    <property type="entry name" value="Suppressor_APC"/>
    <property type="match status" value="1"/>
</dbReference>
<dbReference type="PANTHER" id="PTHR14907:SF3">
    <property type="entry name" value="SUPPRESSOR APC DOMAIN-CONTAINING PROTEIN 2"/>
    <property type="match status" value="1"/>
</dbReference>
<name>A0ABQ9V4R4_SAGOE</name>
<organism evidence="3 4">
    <name type="scientific">Saguinus oedipus</name>
    <name type="common">Cotton-top tamarin</name>
    <name type="synonym">Oedipomidas oedipus</name>
    <dbReference type="NCBI Taxonomy" id="9490"/>
    <lineage>
        <taxon>Eukaryota</taxon>
        <taxon>Metazoa</taxon>
        <taxon>Chordata</taxon>
        <taxon>Craniata</taxon>
        <taxon>Vertebrata</taxon>
        <taxon>Euteleostomi</taxon>
        <taxon>Mammalia</taxon>
        <taxon>Eutheria</taxon>
        <taxon>Euarchontoglires</taxon>
        <taxon>Primates</taxon>
        <taxon>Haplorrhini</taxon>
        <taxon>Platyrrhini</taxon>
        <taxon>Cebidae</taxon>
        <taxon>Callitrichinae</taxon>
        <taxon>Saguinus</taxon>
    </lineage>
</organism>
<accession>A0ABQ9V4R4</accession>
<sequence length="332" mass="35491">MSTPSRPRRGAAREQTLVDTGTGAVTAEQGCVPPAEPTPSPSNQGLPRAFLQSQRTLFHILDDRRRGCCTCARSSPSGRVPTRELPRGVLQGLCQVTPASSDLIFQRFVAGLRTSLLRLTAAPGPKRATAPQGTSRLCSSWCRCPPTSRDLYWRGSPCPWACSLSGGPQQREPSARSSCAPPPPRPGGALPRGALVVPERGAGTEPERGRRCSGLQALEADSGDARRPRARGERRRLTITCGVDCGLPKQVKELEQEEVLLQGLEMRAPGGDWYQQQQQQERRLGQSRARADFGAAGSPRPLGRARGLGELLAVACASRALPIPPPGPLALP</sequence>
<feature type="domain" description="Suppressor APC" evidence="2">
    <location>
        <begin position="45"/>
        <end position="118"/>
    </location>
</feature>
<dbReference type="Proteomes" id="UP001266305">
    <property type="component" value="Unassembled WGS sequence"/>
</dbReference>
<dbReference type="Pfam" id="PF25825">
    <property type="entry name" value="SAPC2_N"/>
    <property type="match status" value="1"/>
</dbReference>
<evidence type="ECO:0000313" key="3">
    <source>
        <dbReference type="EMBL" id="KAK2103432.1"/>
    </source>
</evidence>
<dbReference type="InterPro" id="IPR057953">
    <property type="entry name" value="SAPC2_N"/>
</dbReference>
<evidence type="ECO:0000256" key="1">
    <source>
        <dbReference type="SAM" id="MobiDB-lite"/>
    </source>
</evidence>
<protein>
    <recommendedName>
        <fullName evidence="2">Suppressor APC domain-containing protein</fullName>
    </recommendedName>
</protein>
<feature type="region of interest" description="Disordered" evidence="1">
    <location>
        <begin position="1"/>
        <end position="47"/>
    </location>
</feature>
<feature type="compositionally biased region" description="Basic residues" evidence="1">
    <location>
        <begin position="1"/>
        <end position="10"/>
    </location>
</feature>
<proteinExistence type="predicted"/>
<reference evidence="3 4" key="1">
    <citation type="submission" date="2023-05" db="EMBL/GenBank/DDBJ databases">
        <title>B98-5 Cell Line De Novo Hybrid Assembly: An Optical Mapping Approach.</title>
        <authorList>
            <person name="Kananen K."/>
            <person name="Auerbach J.A."/>
            <person name="Kautto E."/>
            <person name="Blachly J.S."/>
        </authorList>
    </citation>
    <scope>NUCLEOTIDE SEQUENCE [LARGE SCALE GENOMIC DNA]</scope>
    <source>
        <strain evidence="3">B95-8</strain>
        <tissue evidence="3">Cell line</tissue>
    </source>
</reference>
<comment type="caution">
    <text evidence="3">The sequence shown here is derived from an EMBL/GenBank/DDBJ whole genome shotgun (WGS) entry which is preliminary data.</text>
</comment>
<dbReference type="PANTHER" id="PTHR14907">
    <property type="entry name" value="FI14130P"/>
    <property type="match status" value="1"/>
</dbReference>
<evidence type="ECO:0000259" key="2">
    <source>
        <dbReference type="Pfam" id="PF25825"/>
    </source>
</evidence>
<evidence type="ECO:0000313" key="4">
    <source>
        <dbReference type="Proteomes" id="UP001266305"/>
    </source>
</evidence>
<gene>
    <name evidence="3" type="ORF">P7K49_017288</name>
</gene>
<feature type="region of interest" description="Disordered" evidence="1">
    <location>
        <begin position="169"/>
        <end position="231"/>
    </location>
</feature>